<reference evidence="2" key="2">
    <citation type="submission" date="2023-01" db="EMBL/GenBank/DDBJ databases">
        <authorList>
            <person name="Sun Q."/>
            <person name="Evtushenko L."/>
        </authorList>
    </citation>
    <scope>NUCLEOTIDE SEQUENCE</scope>
    <source>
        <strain evidence="2">VKM Ac-1321</strain>
    </source>
</reference>
<dbReference type="AlphaFoldDB" id="A0A9W6KVZ1"/>
<feature type="compositionally biased region" description="Low complexity" evidence="1">
    <location>
        <begin position="33"/>
        <end position="62"/>
    </location>
</feature>
<feature type="compositionally biased region" description="Low complexity" evidence="1">
    <location>
        <begin position="191"/>
        <end position="208"/>
    </location>
</feature>
<sequence>MIVSALTAATAGRGDRQPGKRSPSAHKQARAVATATPGAKRTAAAAAASSAAAGAAPTGTRGHAPSGSPEFKLKPAMIPARIKTAAVVQQRPRGDTPPAGPSLAPNAPIFIACGSGGWFLFTPDCMWLDTSDVELVPPEEPLDCRDVRWVRKLALSREGFPAADRQVVHGGPTVPLGVGPGRGERQARSWSRGTSGSASLAGSTVVPL</sequence>
<evidence type="ECO:0000256" key="1">
    <source>
        <dbReference type="SAM" id="MobiDB-lite"/>
    </source>
</evidence>
<dbReference type="Proteomes" id="UP001143480">
    <property type="component" value="Unassembled WGS sequence"/>
</dbReference>
<keyword evidence="3" id="KW-1185">Reference proteome</keyword>
<dbReference type="EMBL" id="BSFP01000130">
    <property type="protein sequence ID" value="GLL08175.1"/>
    <property type="molecule type" value="Genomic_DNA"/>
</dbReference>
<accession>A0A9W6KVZ1</accession>
<feature type="region of interest" description="Disordered" evidence="1">
    <location>
        <begin position="1"/>
        <end position="72"/>
    </location>
</feature>
<proteinExistence type="predicted"/>
<comment type="caution">
    <text evidence="2">The sequence shown here is derived from an EMBL/GenBank/DDBJ whole genome shotgun (WGS) entry which is preliminary data.</text>
</comment>
<protein>
    <submittedName>
        <fullName evidence="2">Uncharacterized protein</fullName>
    </submittedName>
</protein>
<gene>
    <name evidence="2" type="ORF">GCM10017581_099350</name>
</gene>
<reference evidence="2" key="1">
    <citation type="journal article" date="2014" name="Int. J. Syst. Evol. Microbiol.">
        <title>Complete genome sequence of Corynebacterium casei LMG S-19264T (=DSM 44701T), isolated from a smear-ripened cheese.</title>
        <authorList>
            <consortium name="US DOE Joint Genome Institute (JGI-PGF)"/>
            <person name="Walter F."/>
            <person name="Albersmeier A."/>
            <person name="Kalinowski J."/>
            <person name="Ruckert C."/>
        </authorList>
    </citation>
    <scope>NUCLEOTIDE SEQUENCE</scope>
    <source>
        <strain evidence="2">VKM Ac-1321</strain>
    </source>
</reference>
<organism evidence="2 3">
    <name type="scientific">Dactylosporangium matsuzakiense</name>
    <dbReference type="NCBI Taxonomy" id="53360"/>
    <lineage>
        <taxon>Bacteria</taxon>
        <taxon>Bacillati</taxon>
        <taxon>Actinomycetota</taxon>
        <taxon>Actinomycetes</taxon>
        <taxon>Micromonosporales</taxon>
        <taxon>Micromonosporaceae</taxon>
        <taxon>Dactylosporangium</taxon>
    </lineage>
</organism>
<evidence type="ECO:0000313" key="3">
    <source>
        <dbReference type="Proteomes" id="UP001143480"/>
    </source>
</evidence>
<evidence type="ECO:0000313" key="2">
    <source>
        <dbReference type="EMBL" id="GLL08175.1"/>
    </source>
</evidence>
<feature type="region of interest" description="Disordered" evidence="1">
    <location>
        <begin position="171"/>
        <end position="208"/>
    </location>
</feature>
<name>A0A9W6KVZ1_9ACTN</name>